<feature type="transmembrane region" description="Helical" evidence="1">
    <location>
        <begin position="7"/>
        <end position="26"/>
    </location>
</feature>
<keyword evidence="1" id="KW-0812">Transmembrane</keyword>
<dbReference type="EMBL" id="QSVF01000015">
    <property type="protein sequence ID" value="RGO09344.1"/>
    <property type="molecule type" value="Genomic_DNA"/>
</dbReference>
<feature type="transmembrane region" description="Helical" evidence="1">
    <location>
        <begin position="184"/>
        <end position="205"/>
    </location>
</feature>
<feature type="transmembrane region" description="Helical" evidence="1">
    <location>
        <begin position="245"/>
        <end position="264"/>
    </location>
</feature>
<organism evidence="3 4">
    <name type="scientific">Thomasclavelia spiroformis</name>
    <dbReference type="NCBI Taxonomy" id="29348"/>
    <lineage>
        <taxon>Bacteria</taxon>
        <taxon>Bacillati</taxon>
        <taxon>Bacillota</taxon>
        <taxon>Erysipelotrichia</taxon>
        <taxon>Erysipelotrichales</taxon>
        <taxon>Coprobacillaceae</taxon>
        <taxon>Thomasclavelia</taxon>
    </lineage>
</organism>
<proteinExistence type="predicted"/>
<feature type="domain" description="Acyltransferase 3" evidence="2">
    <location>
        <begin position="9"/>
        <end position="319"/>
    </location>
</feature>
<evidence type="ECO:0000259" key="2">
    <source>
        <dbReference type="Pfam" id="PF01757"/>
    </source>
</evidence>
<keyword evidence="1" id="KW-1133">Transmembrane helix</keyword>
<keyword evidence="1" id="KW-0472">Membrane</keyword>
<evidence type="ECO:0000313" key="4">
    <source>
        <dbReference type="Proteomes" id="UP000261087"/>
    </source>
</evidence>
<dbReference type="RefSeq" id="WP_117605017.1">
    <property type="nucleotide sequence ID" value="NZ_CAXVJN010000043.1"/>
</dbReference>
<feature type="transmembrane region" description="Helical" evidence="1">
    <location>
        <begin position="146"/>
        <end position="164"/>
    </location>
</feature>
<dbReference type="GO" id="GO:0016747">
    <property type="term" value="F:acyltransferase activity, transferring groups other than amino-acyl groups"/>
    <property type="evidence" value="ECO:0007669"/>
    <property type="project" value="InterPro"/>
</dbReference>
<evidence type="ECO:0000256" key="1">
    <source>
        <dbReference type="SAM" id="Phobius"/>
    </source>
</evidence>
<feature type="transmembrane region" description="Helical" evidence="1">
    <location>
        <begin position="285"/>
        <end position="304"/>
    </location>
</feature>
<protein>
    <recommendedName>
        <fullName evidence="2">Acyltransferase 3 domain-containing protein</fullName>
    </recommendedName>
</protein>
<feature type="transmembrane region" description="Helical" evidence="1">
    <location>
        <begin position="80"/>
        <end position="98"/>
    </location>
</feature>
<evidence type="ECO:0000313" key="3">
    <source>
        <dbReference type="EMBL" id="RGO09344.1"/>
    </source>
</evidence>
<feature type="transmembrane region" description="Helical" evidence="1">
    <location>
        <begin position="217"/>
        <end position="239"/>
    </location>
</feature>
<accession>A0A3E5FPV9</accession>
<dbReference type="InterPro" id="IPR002656">
    <property type="entry name" value="Acyl_transf_3_dom"/>
</dbReference>
<dbReference type="Pfam" id="PF01757">
    <property type="entry name" value="Acyl_transf_3"/>
    <property type="match status" value="1"/>
</dbReference>
<dbReference type="AlphaFoldDB" id="A0A3E5FPV9"/>
<feature type="transmembrane region" description="Helical" evidence="1">
    <location>
        <begin position="310"/>
        <end position="331"/>
    </location>
</feature>
<sequence length="341" mass="39110">MEKKENGLIDIVKFFMAILIVCAHYASEWGSFPTILDYSFSLYIIVVPFFFTTSGYFLYLKVKSANEKIYKDYILRILQLYLAWSLIYFICKIVSWIVQGASFYDISHYFHVSLVFTTYPTIWFLPACAISALILYVLNKKLSLKSIGIIALGVYIVGSLGYSYSFLLKEGTVLHAIYDAYNKIFITTRNGVFNAFPWMTLGAIIANNCSKLKRHRVLYGGCTLIFLVCVVVESIVIKIKFHSSGMDTIFFLIPFIFTLMMLLIKEDIPVRYGRWMRKMSTLIFVSQRIFLTAIPSIIPVSSVILTSNSYIGLLYVLISVMLVSELILIGSKKYKILERLR</sequence>
<comment type="caution">
    <text evidence="3">The sequence shown here is derived from an EMBL/GenBank/DDBJ whole genome shotgun (WGS) entry which is preliminary data.</text>
</comment>
<gene>
    <name evidence="3" type="ORF">DXB31_07190</name>
</gene>
<feature type="transmembrane region" description="Helical" evidence="1">
    <location>
        <begin position="38"/>
        <end position="59"/>
    </location>
</feature>
<name>A0A3E5FPV9_9FIRM</name>
<feature type="transmembrane region" description="Helical" evidence="1">
    <location>
        <begin position="118"/>
        <end position="139"/>
    </location>
</feature>
<reference evidence="3 4" key="1">
    <citation type="submission" date="2018-08" db="EMBL/GenBank/DDBJ databases">
        <title>A genome reference for cultivated species of the human gut microbiota.</title>
        <authorList>
            <person name="Zou Y."/>
            <person name="Xue W."/>
            <person name="Luo G."/>
        </authorList>
    </citation>
    <scope>NUCLEOTIDE SEQUENCE [LARGE SCALE GENOMIC DNA]</scope>
    <source>
        <strain evidence="3 4">OM02-6</strain>
    </source>
</reference>
<dbReference type="Proteomes" id="UP000261087">
    <property type="component" value="Unassembled WGS sequence"/>
</dbReference>